<keyword evidence="1" id="KW-1133">Transmembrane helix</keyword>
<dbReference type="AlphaFoldDB" id="A0A370TZN0"/>
<feature type="transmembrane region" description="Helical" evidence="1">
    <location>
        <begin position="156"/>
        <end position="173"/>
    </location>
</feature>
<evidence type="ECO:0000313" key="2">
    <source>
        <dbReference type="EMBL" id="RDL40992.1"/>
    </source>
</evidence>
<keyword evidence="1" id="KW-0472">Membrane</keyword>
<keyword evidence="3" id="KW-1185">Reference proteome</keyword>
<comment type="caution">
    <text evidence="2">The sequence shown here is derived from an EMBL/GenBank/DDBJ whole genome shotgun (WGS) entry which is preliminary data.</text>
</comment>
<feature type="transmembrane region" description="Helical" evidence="1">
    <location>
        <begin position="130"/>
        <end position="150"/>
    </location>
</feature>
<feature type="transmembrane region" description="Helical" evidence="1">
    <location>
        <begin position="98"/>
        <end position="123"/>
    </location>
</feature>
<keyword evidence="1" id="KW-0812">Transmembrane</keyword>
<dbReference type="RefSeq" id="XP_031873648.1">
    <property type="nucleotide sequence ID" value="XM_032009594.1"/>
</dbReference>
<accession>A0A370TZN0</accession>
<protein>
    <submittedName>
        <fullName evidence="2">Uncharacterized protein</fullName>
    </submittedName>
</protein>
<name>A0A370TZN0_9HELO</name>
<dbReference type="GeneID" id="43593820"/>
<dbReference type="EMBL" id="NPIC01000001">
    <property type="protein sequence ID" value="RDL40992.1"/>
    <property type="molecule type" value="Genomic_DNA"/>
</dbReference>
<organism evidence="2 3">
    <name type="scientific">Venustampulla echinocandica</name>
    <dbReference type="NCBI Taxonomy" id="2656787"/>
    <lineage>
        <taxon>Eukaryota</taxon>
        <taxon>Fungi</taxon>
        <taxon>Dikarya</taxon>
        <taxon>Ascomycota</taxon>
        <taxon>Pezizomycotina</taxon>
        <taxon>Leotiomycetes</taxon>
        <taxon>Helotiales</taxon>
        <taxon>Pleuroascaceae</taxon>
        <taxon>Venustampulla</taxon>
    </lineage>
</organism>
<gene>
    <name evidence="2" type="ORF">BP5553_00971</name>
</gene>
<evidence type="ECO:0000313" key="3">
    <source>
        <dbReference type="Proteomes" id="UP000254866"/>
    </source>
</evidence>
<feature type="transmembrane region" description="Helical" evidence="1">
    <location>
        <begin position="20"/>
        <end position="45"/>
    </location>
</feature>
<evidence type="ECO:0000256" key="1">
    <source>
        <dbReference type="SAM" id="Phobius"/>
    </source>
</evidence>
<sequence>MDGFSPAAEIISQPPLTWRISLFIILAVVDIGFNAAAGAAAAATGAHVNSQSDSKTAHDVVNLSRAVGLGALAGLLKSGILALVNFGKQFGGMNLGMWLILALVASSFGICVVVTSAVSSLALGEVPGGLLIAAIVTAIPLAGEMAGVQLAPDSHIFAFTLLGWDSLAGYVFARMAHNEGTLQPQIPLEY</sequence>
<feature type="transmembrane region" description="Helical" evidence="1">
    <location>
        <begin position="66"/>
        <end position="86"/>
    </location>
</feature>
<proteinExistence type="predicted"/>
<dbReference type="Proteomes" id="UP000254866">
    <property type="component" value="Unassembled WGS sequence"/>
</dbReference>
<dbReference type="OrthoDB" id="3435187at2759"/>
<reference evidence="2 3" key="1">
    <citation type="journal article" date="2018" name="IMA Fungus">
        <title>IMA Genome-F 9: Draft genome sequence of Annulohypoxylon stygium, Aspergillus mulundensis, Berkeleyomyces basicola (syn. Thielaviopsis basicola), Ceratocystis smalleyi, two Cercospora beticola strains, Coleophoma cylindrospora, Fusarium fracticaudum, Phialophora cf. hyalina, and Morchella septimelata.</title>
        <authorList>
            <person name="Wingfield B.D."/>
            <person name="Bills G.F."/>
            <person name="Dong Y."/>
            <person name="Huang W."/>
            <person name="Nel W.J."/>
            <person name="Swalarsk-Parry B.S."/>
            <person name="Vaghefi N."/>
            <person name="Wilken P.M."/>
            <person name="An Z."/>
            <person name="de Beer Z.W."/>
            <person name="De Vos L."/>
            <person name="Chen L."/>
            <person name="Duong T.A."/>
            <person name="Gao Y."/>
            <person name="Hammerbacher A."/>
            <person name="Kikkert J.R."/>
            <person name="Li Y."/>
            <person name="Li H."/>
            <person name="Li K."/>
            <person name="Li Q."/>
            <person name="Liu X."/>
            <person name="Ma X."/>
            <person name="Naidoo K."/>
            <person name="Pethybridge S.J."/>
            <person name="Sun J."/>
            <person name="Steenkamp E.T."/>
            <person name="van der Nest M.A."/>
            <person name="van Wyk S."/>
            <person name="Wingfield M.J."/>
            <person name="Xiong C."/>
            <person name="Yue Q."/>
            <person name="Zhang X."/>
        </authorList>
    </citation>
    <scope>NUCLEOTIDE SEQUENCE [LARGE SCALE GENOMIC DNA]</scope>
    <source>
        <strain evidence="2 3">BP 5553</strain>
    </source>
</reference>